<dbReference type="SMART" id="SM00065">
    <property type="entry name" value="GAF"/>
    <property type="match status" value="1"/>
</dbReference>
<dbReference type="GO" id="GO:0016020">
    <property type="term" value="C:membrane"/>
    <property type="evidence" value="ECO:0007669"/>
    <property type="project" value="InterPro"/>
</dbReference>
<comment type="cofactor">
    <cofactor evidence="2">
        <name>[4Fe-4S] cluster</name>
        <dbReference type="ChEBI" id="CHEBI:49883"/>
    </cofactor>
</comment>
<keyword evidence="9" id="KW-0479">Metal-binding</keyword>
<dbReference type="AlphaFoldDB" id="A0A1I5B446"/>
<keyword evidence="13" id="KW-0411">Iron-sulfur</keyword>
<dbReference type="InterPro" id="IPR050482">
    <property type="entry name" value="Sensor_HK_TwoCompSys"/>
</dbReference>
<protein>
    <recommendedName>
        <fullName evidence="5">Oxygen sensor histidine kinase NreB</fullName>
        <ecNumber evidence="4">2.7.13.3</ecNumber>
    </recommendedName>
    <alternativeName>
        <fullName evidence="15">Nitrogen regulation protein B</fullName>
    </alternativeName>
</protein>
<dbReference type="InterPro" id="IPR004358">
    <property type="entry name" value="Sig_transdc_His_kin-like_C"/>
</dbReference>
<dbReference type="InterPro" id="IPR005467">
    <property type="entry name" value="His_kinase_dom"/>
</dbReference>
<dbReference type="PRINTS" id="PR00344">
    <property type="entry name" value="BCTRLSENSOR"/>
</dbReference>
<reference evidence="18 19" key="1">
    <citation type="submission" date="2016-10" db="EMBL/GenBank/DDBJ databases">
        <authorList>
            <person name="de Groot N.N."/>
        </authorList>
    </citation>
    <scope>NUCLEOTIDE SEQUENCE [LARGE SCALE GENOMIC DNA]</scope>
    <source>
        <strain evidence="18 19">CGMCC 4.1877</strain>
    </source>
</reference>
<dbReference type="STRING" id="260086.SAMN05216207_101964"/>
<evidence type="ECO:0000256" key="7">
    <source>
        <dbReference type="ARBA" id="ARBA00022490"/>
    </source>
</evidence>
<keyword evidence="11" id="KW-0408">Iron</keyword>
<keyword evidence="12" id="KW-0902">Two-component regulatory system</keyword>
<gene>
    <name evidence="18" type="ORF">SAMN05216207_101964</name>
</gene>
<evidence type="ECO:0000256" key="8">
    <source>
        <dbReference type="ARBA" id="ARBA00022679"/>
    </source>
</evidence>
<comment type="catalytic activity">
    <reaction evidence="1">
        <text>ATP + protein L-histidine = ADP + protein N-phospho-L-histidine.</text>
        <dbReference type="EC" id="2.7.13.3"/>
    </reaction>
</comment>
<feature type="compositionally biased region" description="Acidic residues" evidence="16">
    <location>
        <begin position="418"/>
        <end position="440"/>
    </location>
</feature>
<organism evidence="18 19">
    <name type="scientific">Pseudonocardia ammonioxydans</name>
    <dbReference type="NCBI Taxonomy" id="260086"/>
    <lineage>
        <taxon>Bacteria</taxon>
        <taxon>Bacillati</taxon>
        <taxon>Actinomycetota</taxon>
        <taxon>Actinomycetes</taxon>
        <taxon>Pseudonocardiales</taxon>
        <taxon>Pseudonocardiaceae</taxon>
        <taxon>Pseudonocardia</taxon>
    </lineage>
</organism>
<dbReference type="SUPFAM" id="SSF55874">
    <property type="entry name" value="ATPase domain of HSP90 chaperone/DNA topoisomerase II/histidine kinase"/>
    <property type="match status" value="1"/>
</dbReference>
<dbReference type="Proteomes" id="UP000199614">
    <property type="component" value="Unassembled WGS sequence"/>
</dbReference>
<dbReference type="GO" id="GO:0046983">
    <property type="term" value="F:protein dimerization activity"/>
    <property type="evidence" value="ECO:0007669"/>
    <property type="project" value="InterPro"/>
</dbReference>
<feature type="domain" description="Histidine kinase" evidence="17">
    <location>
        <begin position="312"/>
        <end position="416"/>
    </location>
</feature>
<dbReference type="GO" id="GO:0000155">
    <property type="term" value="F:phosphorelay sensor kinase activity"/>
    <property type="evidence" value="ECO:0007669"/>
    <property type="project" value="InterPro"/>
</dbReference>
<evidence type="ECO:0000256" key="11">
    <source>
        <dbReference type="ARBA" id="ARBA00023004"/>
    </source>
</evidence>
<evidence type="ECO:0000256" key="15">
    <source>
        <dbReference type="ARBA" id="ARBA00030800"/>
    </source>
</evidence>
<keyword evidence="7" id="KW-0963">Cytoplasm</keyword>
<dbReference type="Pfam" id="PF07730">
    <property type="entry name" value="HisKA_3"/>
    <property type="match status" value="1"/>
</dbReference>
<dbReference type="CDD" id="cd16917">
    <property type="entry name" value="HATPase_UhpB-NarQ-NarX-like"/>
    <property type="match status" value="1"/>
</dbReference>
<evidence type="ECO:0000313" key="19">
    <source>
        <dbReference type="Proteomes" id="UP000199614"/>
    </source>
</evidence>
<dbReference type="GO" id="GO:0005737">
    <property type="term" value="C:cytoplasm"/>
    <property type="evidence" value="ECO:0007669"/>
    <property type="project" value="UniProtKB-SubCell"/>
</dbReference>
<keyword evidence="8" id="KW-0808">Transferase</keyword>
<feature type="region of interest" description="Disordered" evidence="16">
    <location>
        <begin position="349"/>
        <end position="380"/>
    </location>
</feature>
<keyword evidence="6" id="KW-0004">4Fe-4S</keyword>
<evidence type="ECO:0000256" key="13">
    <source>
        <dbReference type="ARBA" id="ARBA00023014"/>
    </source>
</evidence>
<evidence type="ECO:0000313" key="18">
    <source>
        <dbReference type="EMBL" id="SFN69391.1"/>
    </source>
</evidence>
<dbReference type="InterPro" id="IPR029016">
    <property type="entry name" value="GAF-like_dom_sf"/>
</dbReference>
<evidence type="ECO:0000256" key="10">
    <source>
        <dbReference type="ARBA" id="ARBA00022777"/>
    </source>
</evidence>
<dbReference type="EC" id="2.7.13.3" evidence="4"/>
<dbReference type="Pfam" id="PF13185">
    <property type="entry name" value="GAF_2"/>
    <property type="match status" value="1"/>
</dbReference>
<dbReference type="PROSITE" id="PS50109">
    <property type="entry name" value="HIS_KIN"/>
    <property type="match status" value="1"/>
</dbReference>
<dbReference type="GO" id="GO:0046872">
    <property type="term" value="F:metal ion binding"/>
    <property type="evidence" value="ECO:0007669"/>
    <property type="project" value="UniProtKB-KW"/>
</dbReference>
<comment type="function">
    <text evidence="14">Member of the two-component regulatory system NreB/NreC involved in the control of dissimilatory nitrate/nitrite reduction in response to oxygen. NreB functions as a direct oxygen sensor histidine kinase which is autophosphorylated, in the absence of oxygen, probably at the conserved histidine residue, and transfers its phosphate group probably to a conserved aspartate residue of NreC. NreB/NreC activates the expression of the nitrate (narGHJI) and nitrite (nir) reductase operons, as well as the putative nitrate transporter gene narT.</text>
</comment>
<evidence type="ECO:0000256" key="12">
    <source>
        <dbReference type="ARBA" id="ARBA00023012"/>
    </source>
</evidence>
<proteinExistence type="predicted"/>
<dbReference type="Gene3D" id="3.30.565.10">
    <property type="entry name" value="Histidine kinase-like ATPase, C-terminal domain"/>
    <property type="match status" value="1"/>
</dbReference>
<dbReference type="InterPro" id="IPR036890">
    <property type="entry name" value="HATPase_C_sf"/>
</dbReference>
<dbReference type="SMART" id="SM00387">
    <property type="entry name" value="HATPase_c"/>
    <property type="match status" value="1"/>
</dbReference>
<evidence type="ECO:0000256" key="4">
    <source>
        <dbReference type="ARBA" id="ARBA00012438"/>
    </source>
</evidence>
<dbReference type="PANTHER" id="PTHR24421">
    <property type="entry name" value="NITRATE/NITRITE SENSOR PROTEIN NARX-RELATED"/>
    <property type="match status" value="1"/>
</dbReference>
<evidence type="ECO:0000259" key="17">
    <source>
        <dbReference type="PROSITE" id="PS50109"/>
    </source>
</evidence>
<accession>A0A1I5B446</accession>
<dbReference type="Gene3D" id="3.30.450.40">
    <property type="match status" value="1"/>
</dbReference>
<dbReference type="RefSeq" id="WP_177238569.1">
    <property type="nucleotide sequence ID" value="NZ_FOUY01000019.1"/>
</dbReference>
<evidence type="ECO:0000256" key="5">
    <source>
        <dbReference type="ARBA" id="ARBA00017322"/>
    </source>
</evidence>
<dbReference type="InterPro" id="IPR003018">
    <property type="entry name" value="GAF"/>
</dbReference>
<dbReference type="Pfam" id="PF02518">
    <property type="entry name" value="HATPase_c"/>
    <property type="match status" value="1"/>
</dbReference>
<feature type="region of interest" description="Disordered" evidence="16">
    <location>
        <begin position="394"/>
        <end position="451"/>
    </location>
</feature>
<dbReference type="SUPFAM" id="SSF55781">
    <property type="entry name" value="GAF domain-like"/>
    <property type="match status" value="1"/>
</dbReference>
<evidence type="ECO:0000256" key="2">
    <source>
        <dbReference type="ARBA" id="ARBA00001966"/>
    </source>
</evidence>
<dbReference type="EMBL" id="FOUY01000019">
    <property type="protein sequence ID" value="SFN69391.1"/>
    <property type="molecule type" value="Genomic_DNA"/>
</dbReference>
<feature type="compositionally biased region" description="Gly residues" evidence="16">
    <location>
        <begin position="359"/>
        <end position="369"/>
    </location>
</feature>
<keyword evidence="10 18" id="KW-0418">Kinase</keyword>
<evidence type="ECO:0000256" key="9">
    <source>
        <dbReference type="ARBA" id="ARBA00022723"/>
    </source>
</evidence>
<sequence>MTADGTGRGLGLGDPERENAVLLGIIEATASGPGVEPLAAAVARVITEATATDICFVHVLDDTDTALTLAGATPPFDARVGTVHLPLGHGVSGWVAAHHTPAVITSDKTSDPRYLPIPELRGADYTSMVSVPMLSEPYGLAGVLNVHTVDRREFGDRDVRLLLAIGRLLAAALHQARMHRRLRARGRAHERFAEQTVAAQETERRRLARDIHDGISQRLVTLSFHLDAAATLLSHGGAGDVDEARAQLAHASGLVGTTLDEARAAIGALRPPVLDDLGLAGALAALVRDVPDLDVRLDLDERRLPDHVEVALYRIAQEALQNVRKHAGAQRVALRLAAGDPNVRLEIADDGRGLYREPSGGGQSGGLSDGGAHERSGSGYGMASMRERADLIGGTLQVRSRPGSGTTVVVTAPRDTELSDTDLADTEPVDTEPLDTEPIGEESIGNTRLSD</sequence>
<dbReference type="GO" id="GO:0051539">
    <property type="term" value="F:4 iron, 4 sulfur cluster binding"/>
    <property type="evidence" value="ECO:0007669"/>
    <property type="project" value="UniProtKB-KW"/>
</dbReference>
<dbReference type="Gene3D" id="1.20.5.1930">
    <property type="match status" value="1"/>
</dbReference>
<evidence type="ECO:0000256" key="1">
    <source>
        <dbReference type="ARBA" id="ARBA00000085"/>
    </source>
</evidence>
<dbReference type="InterPro" id="IPR011712">
    <property type="entry name" value="Sig_transdc_His_kin_sub3_dim/P"/>
</dbReference>
<name>A0A1I5B446_PSUAM</name>
<keyword evidence="19" id="KW-1185">Reference proteome</keyword>
<evidence type="ECO:0000256" key="14">
    <source>
        <dbReference type="ARBA" id="ARBA00024827"/>
    </source>
</evidence>
<evidence type="ECO:0000256" key="16">
    <source>
        <dbReference type="SAM" id="MobiDB-lite"/>
    </source>
</evidence>
<dbReference type="InterPro" id="IPR003594">
    <property type="entry name" value="HATPase_dom"/>
</dbReference>
<comment type="subcellular location">
    <subcellularLocation>
        <location evidence="3">Cytoplasm</location>
    </subcellularLocation>
</comment>
<evidence type="ECO:0000256" key="6">
    <source>
        <dbReference type="ARBA" id="ARBA00022485"/>
    </source>
</evidence>
<evidence type="ECO:0000256" key="3">
    <source>
        <dbReference type="ARBA" id="ARBA00004496"/>
    </source>
</evidence>